<name>A0A430A8Y9_9ENTE</name>
<gene>
    <name evidence="2" type="ORF">CBF31_07400</name>
</gene>
<reference evidence="2 3" key="1">
    <citation type="submission" date="2017-05" db="EMBL/GenBank/DDBJ databases">
        <title>Vagococcus spp. assemblies.</title>
        <authorList>
            <person name="Gulvik C.A."/>
        </authorList>
    </citation>
    <scope>NUCLEOTIDE SEQUENCE [LARGE SCALE GENOMIC DNA]</scope>
    <source>
        <strain evidence="2 3">CCUG 41755</strain>
    </source>
</reference>
<accession>A0A430A8Y9</accession>
<evidence type="ECO:0000256" key="1">
    <source>
        <dbReference type="SAM" id="Phobius"/>
    </source>
</evidence>
<feature type="transmembrane region" description="Helical" evidence="1">
    <location>
        <begin position="12"/>
        <end position="31"/>
    </location>
</feature>
<keyword evidence="1" id="KW-0472">Membrane</keyword>
<comment type="caution">
    <text evidence="2">The sequence shown here is derived from an EMBL/GenBank/DDBJ whole genome shotgun (WGS) entry which is preliminary data.</text>
</comment>
<dbReference type="AlphaFoldDB" id="A0A430A8Y9"/>
<dbReference type="EMBL" id="NGJY01000002">
    <property type="protein sequence ID" value="RSU03529.1"/>
    <property type="molecule type" value="Genomic_DNA"/>
</dbReference>
<organism evidence="2 3">
    <name type="scientific">Vagococcus fessus</name>
    <dbReference type="NCBI Taxonomy" id="120370"/>
    <lineage>
        <taxon>Bacteria</taxon>
        <taxon>Bacillati</taxon>
        <taxon>Bacillota</taxon>
        <taxon>Bacilli</taxon>
        <taxon>Lactobacillales</taxon>
        <taxon>Enterococcaceae</taxon>
        <taxon>Vagococcus</taxon>
    </lineage>
</organism>
<keyword evidence="1" id="KW-0812">Transmembrane</keyword>
<protein>
    <submittedName>
        <fullName evidence="2">Uncharacterized protein</fullName>
    </submittedName>
</protein>
<dbReference type="Proteomes" id="UP000287101">
    <property type="component" value="Unassembled WGS sequence"/>
</dbReference>
<keyword evidence="3" id="KW-1185">Reference proteome</keyword>
<keyword evidence="1" id="KW-1133">Transmembrane helix</keyword>
<evidence type="ECO:0000313" key="2">
    <source>
        <dbReference type="EMBL" id="RSU03529.1"/>
    </source>
</evidence>
<evidence type="ECO:0000313" key="3">
    <source>
        <dbReference type="Proteomes" id="UP000287101"/>
    </source>
</evidence>
<proteinExistence type="predicted"/>
<sequence length="65" mass="7686">MDIRIEKTMKSIWLAVLVWGVVTLVLPYLFFGFQRVIFFNLLLDPNLWESGILIVLASYNLKIWK</sequence>